<dbReference type="EMBL" id="VTAV01000003">
    <property type="protein sequence ID" value="TYR37100.1"/>
    <property type="molecule type" value="Genomic_DNA"/>
</dbReference>
<comment type="caution">
    <text evidence="5">The sequence shown here is derived from an EMBL/GenBank/DDBJ whole genome shotgun (WGS) entry which is preliminary data.</text>
</comment>
<dbReference type="PANTHER" id="PTHR24412:SF489">
    <property type="entry name" value="RING FINGER DOMAIN AND KELCH REPEAT-CONTAINING PROTEIN DDB_G0271372"/>
    <property type="match status" value="1"/>
</dbReference>
<feature type="chain" id="PRO_5022870733" description="Galactose oxidase" evidence="4">
    <location>
        <begin position="25"/>
        <end position="338"/>
    </location>
</feature>
<feature type="region of interest" description="Disordered" evidence="3">
    <location>
        <begin position="24"/>
        <end position="45"/>
    </location>
</feature>
<evidence type="ECO:0000256" key="2">
    <source>
        <dbReference type="ARBA" id="ARBA00022737"/>
    </source>
</evidence>
<reference evidence="5 6" key="1">
    <citation type="submission" date="2019-08" db="EMBL/GenBank/DDBJ databases">
        <title>Phlebobacter frassis gen. nov. sp. nov., a new member of family Sphingobacteriaceae isolated from sand fly rearing media.</title>
        <authorList>
            <person name="Kakumanu M.L."/>
            <person name="Marayati B.F."/>
            <person name="Wada-Katsumata A."/>
            <person name="Wasserberg G."/>
            <person name="Schal C."/>
            <person name="Apperson C.S."/>
            <person name="Ponnusamy L."/>
        </authorList>
    </citation>
    <scope>NUCLEOTIDE SEQUENCE [LARGE SCALE GENOMIC DNA]</scope>
    <source>
        <strain evidence="5 6">SSI9</strain>
    </source>
</reference>
<dbReference type="Pfam" id="PF24681">
    <property type="entry name" value="Kelch_KLHDC2_KLHL20_DRC7"/>
    <property type="match status" value="1"/>
</dbReference>
<evidence type="ECO:0000256" key="4">
    <source>
        <dbReference type="SAM" id="SignalP"/>
    </source>
</evidence>
<dbReference type="PANTHER" id="PTHR24412">
    <property type="entry name" value="KELCH PROTEIN"/>
    <property type="match status" value="1"/>
</dbReference>
<evidence type="ECO:0000313" key="6">
    <source>
        <dbReference type="Proteomes" id="UP000322362"/>
    </source>
</evidence>
<dbReference type="Gene3D" id="2.120.10.80">
    <property type="entry name" value="Kelch-type beta propeller"/>
    <property type="match status" value="2"/>
</dbReference>
<dbReference type="Proteomes" id="UP000322362">
    <property type="component" value="Unassembled WGS sequence"/>
</dbReference>
<sequence length="338" mass="36473">MNKKNWLLLFFACAIAFTSFNSCSKDDDDETSTDDGPTEWTKSTVFTGDPRSGAASFTIDGKGAYVVGGYVNPTVGIAQDGRVFNGNGWSEITEFTGSARHEAVGFAVGGKGYIGTGRNLDNELFKDFYQYDPAQDSWTKIADFPGVARSGAIAFALGNYAYVGLGTNAGGGRLGDVYRYDPSQNEWSAVDNLPFKDKLSGAFAFVIGDKAYIGGGYSGSSNLPDGFYTFDGTNWTTSSTGLNRSDDSYTYDARKYNAATFVIGNFAYVVSGRNANSITSTVWKYDPSSESWTDKHQALSTDPREKGIGFSLNGKGYVVTGVNGSLVFDNMYEFTPVR</sequence>
<protein>
    <recommendedName>
        <fullName evidence="7">Galactose oxidase</fullName>
    </recommendedName>
</protein>
<gene>
    <name evidence="5" type="ORF">FXV77_08010</name>
</gene>
<dbReference type="SUPFAM" id="SSF117281">
    <property type="entry name" value="Kelch motif"/>
    <property type="match status" value="2"/>
</dbReference>
<dbReference type="InterPro" id="IPR015915">
    <property type="entry name" value="Kelch-typ_b-propeller"/>
</dbReference>
<evidence type="ECO:0008006" key="7">
    <source>
        <dbReference type="Google" id="ProtNLM"/>
    </source>
</evidence>
<keyword evidence="2" id="KW-0677">Repeat</keyword>
<accession>A0A5D4HE44</accession>
<keyword evidence="1" id="KW-0880">Kelch repeat</keyword>
<proteinExistence type="predicted"/>
<name>A0A5D4HE44_9SPHI</name>
<feature type="signal peptide" evidence="4">
    <location>
        <begin position="1"/>
        <end position="24"/>
    </location>
</feature>
<dbReference type="AlphaFoldDB" id="A0A5D4HE44"/>
<evidence type="ECO:0000313" key="5">
    <source>
        <dbReference type="EMBL" id="TYR37100.1"/>
    </source>
</evidence>
<evidence type="ECO:0000256" key="3">
    <source>
        <dbReference type="SAM" id="MobiDB-lite"/>
    </source>
</evidence>
<dbReference type="RefSeq" id="WP_148918687.1">
    <property type="nucleotide sequence ID" value="NZ_VTAV01000003.1"/>
</dbReference>
<keyword evidence="6" id="KW-1185">Reference proteome</keyword>
<organism evidence="5 6">
    <name type="scientific">Sphingobacterium phlebotomi</name>
    <dbReference type="NCBI Taxonomy" id="2605433"/>
    <lineage>
        <taxon>Bacteria</taxon>
        <taxon>Pseudomonadati</taxon>
        <taxon>Bacteroidota</taxon>
        <taxon>Sphingobacteriia</taxon>
        <taxon>Sphingobacteriales</taxon>
        <taxon>Sphingobacteriaceae</taxon>
        <taxon>Sphingobacterium</taxon>
    </lineage>
</organism>
<keyword evidence="4" id="KW-0732">Signal</keyword>
<evidence type="ECO:0000256" key="1">
    <source>
        <dbReference type="ARBA" id="ARBA00022441"/>
    </source>
</evidence>
<feature type="compositionally biased region" description="Acidic residues" evidence="3">
    <location>
        <begin position="26"/>
        <end position="37"/>
    </location>
</feature>